<evidence type="ECO:0000313" key="3">
    <source>
        <dbReference type="Proteomes" id="UP000008207"/>
    </source>
</evidence>
<organism evidence="2 3">
    <name type="scientific">Methylobacterium nodulans (strain LMG 21967 / CNCM I-2342 / ORS 2060)</name>
    <dbReference type="NCBI Taxonomy" id="460265"/>
    <lineage>
        <taxon>Bacteria</taxon>
        <taxon>Pseudomonadati</taxon>
        <taxon>Pseudomonadota</taxon>
        <taxon>Alphaproteobacteria</taxon>
        <taxon>Hyphomicrobiales</taxon>
        <taxon>Methylobacteriaceae</taxon>
        <taxon>Methylobacterium</taxon>
    </lineage>
</organism>
<sequence>MSKAGGKTGVHHEVLKTLISRCDGLKSDMDESRGELGALIKDAEETHGINRKAFKLALQCNRMEPDKRADFIRSFRDYCNKLGFNAQLDMFEDDETGETGAEEPADEGAATAKANAEAIKEGIKPTGSGRKRGGSAEAVH</sequence>
<dbReference type="STRING" id="460265.Mnod_3570"/>
<dbReference type="eggNOG" id="ENOG50310DQ">
    <property type="taxonomic scope" value="Bacteria"/>
</dbReference>
<evidence type="ECO:0000313" key="2">
    <source>
        <dbReference type="EMBL" id="ACL58479.1"/>
    </source>
</evidence>
<reference evidence="2 3" key="1">
    <citation type="submission" date="2009-01" db="EMBL/GenBank/DDBJ databases">
        <title>Complete sequence of chromosome of Methylobacterium nodulans ORS 2060.</title>
        <authorList>
            <consortium name="US DOE Joint Genome Institute"/>
            <person name="Lucas S."/>
            <person name="Copeland A."/>
            <person name="Lapidus A."/>
            <person name="Glavina del Rio T."/>
            <person name="Dalin E."/>
            <person name="Tice H."/>
            <person name="Bruce D."/>
            <person name="Goodwin L."/>
            <person name="Pitluck S."/>
            <person name="Sims D."/>
            <person name="Brettin T."/>
            <person name="Detter J.C."/>
            <person name="Han C."/>
            <person name="Larimer F."/>
            <person name="Land M."/>
            <person name="Hauser L."/>
            <person name="Kyrpides N."/>
            <person name="Ivanova N."/>
            <person name="Marx C.J."/>
            <person name="Richardson P."/>
        </authorList>
    </citation>
    <scope>NUCLEOTIDE SEQUENCE [LARGE SCALE GENOMIC DNA]</scope>
    <source>
        <strain evidence="3">LMG 21967 / CNCM I-2342 / ORS 2060</strain>
    </source>
</reference>
<dbReference type="Proteomes" id="UP000008207">
    <property type="component" value="Chromosome"/>
</dbReference>
<dbReference type="RefSeq" id="WP_015930136.1">
    <property type="nucleotide sequence ID" value="NC_011894.1"/>
</dbReference>
<accession>B8INW3</accession>
<gene>
    <name evidence="2" type="ordered locus">Mnod_3570</name>
</gene>
<dbReference type="AlphaFoldDB" id="B8INW3"/>
<name>B8INW3_METNO</name>
<dbReference type="EMBL" id="CP001349">
    <property type="protein sequence ID" value="ACL58479.1"/>
    <property type="molecule type" value="Genomic_DNA"/>
</dbReference>
<dbReference type="KEGG" id="mno:Mnod_3570"/>
<evidence type="ECO:0000256" key="1">
    <source>
        <dbReference type="SAM" id="MobiDB-lite"/>
    </source>
</evidence>
<protein>
    <submittedName>
        <fullName evidence="2">Uncharacterized protein</fullName>
    </submittedName>
</protein>
<feature type="compositionally biased region" description="Low complexity" evidence="1">
    <location>
        <begin position="107"/>
        <end position="117"/>
    </location>
</feature>
<dbReference type="HOGENOM" id="CLU_1852879_0_0_5"/>
<keyword evidence="3" id="KW-1185">Reference proteome</keyword>
<feature type="compositionally biased region" description="Acidic residues" evidence="1">
    <location>
        <begin position="92"/>
        <end position="106"/>
    </location>
</feature>
<feature type="region of interest" description="Disordered" evidence="1">
    <location>
        <begin position="92"/>
        <end position="140"/>
    </location>
</feature>
<proteinExistence type="predicted"/>